<evidence type="ECO:0000256" key="6">
    <source>
        <dbReference type="ARBA" id="ARBA00022825"/>
    </source>
</evidence>
<gene>
    <name evidence="8" type="ORF">POPTR_011G050300</name>
</gene>
<dbReference type="PANTHER" id="PTHR10795">
    <property type="entry name" value="PROPROTEIN CONVERTASE SUBTILISIN/KEXIN"/>
    <property type="match status" value="1"/>
</dbReference>
<name>A0A2K1YFR1_POPTR</name>
<dbReference type="ExpressionAtlas" id="A0A2K1YFR1">
    <property type="expression patterns" value="differential"/>
</dbReference>
<proteinExistence type="inferred from homology"/>
<dbReference type="Pfam" id="PF05922">
    <property type="entry name" value="Inhibitor_I9"/>
    <property type="match status" value="1"/>
</dbReference>
<dbReference type="InterPro" id="IPR010259">
    <property type="entry name" value="S8pro/Inhibitor_I9"/>
</dbReference>
<dbReference type="Gene3D" id="3.30.70.80">
    <property type="entry name" value="Peptidase S8 propeptide/proteinase inhibitor I9"/>
    <property type="match status" value="1"/>
</dbReference>
<dbReference type="SUPFAM" id="SSF54897">
    <property type="entry name" value="Protease propeptides/inhibitors"/>
    <property type="match status" value="1"/>
</dbReference>
<keyword evidence="5" id="KW-0378">Hydrolase</keyword>
<evidence type="ECO:0000256" key="3">
    <source>
        <dbReference type="ARBA" id="ARBA00022670"/>
    </source>
</evidence>
<evidence type="ECO:0000313" key="9">
    <source>
        <dbReference type="Proteomes" id="UP000006729"/>
    </source>
</evidence>
<dbReference type="FunFam" id="3.30.70.80:FF:000002">
    <property type="entry name" value="Subtilisin-like protease SBT5.3"/>
    <property type="match status" value="1"/>
</dbReference>
<dbReference type="InterPro" id="IPR045051">
    <property type="entry name" value="SBT"/>
</dbReference>
<organism evidence="8 9">
    <name type="scientific">Populus trichocarpa</name>
    <name type="common">Western balsam poplar</name>
    <name type="synonym">Populus balsamifera subsp. trichocarpa</name>
    <dbReference type="NCBI Taxonomy" id="3694"/>
    <lineage>
        <taxon>Eukaryota</taxon>
        <taxon>Viridiplantae</taxon>
        <taxon>Streptophyta</taxon>
        <taxon>Embryophyta</taxon>
        <taxon>Tracheophyta</taxon>
        <taxon>Spermatophyta</taxon>
        <taxon>Magnoliopsida</taxon>
        <taxon>eudicotyledons</taxon>
        <taxon>Gunneridae</taxon>
        <taxon>Pentapetalae</taxon>
        <taxon>rosids</taxon>
        <taxon>fabids</taxon>
        <taxon>Malpighiales</taxon>
        <taxon>Salicaceae</taxon>
        <taxon>Saliceae</taxon>
        <taxon>Populus</taxon>
    </lineage>
</organism>
<evidence type="ECO:0000256" key="2">
    <source>
        <dbReference type="ARBA" id="ARBA00011073"/>
    </source>
</evidence>
<accession>A0A2K1YFR1</accession>
<evidence type="ECO:0000313" key="8">
    <source>
        <dbReference type="EMBL" id="PNT11869.1"/>
    </source>
</evidence>
<dbReference type="GO" id="GO:0008236">
    <property type="term" value="F:serine-type peptidase activity"/>
    <property type="evidence" value="ECO:0007669"/>
    <property type="project" value="UniProtKB-KW"/>
</dbReference>
<dbReference type="AlphaFoldDB" id="A0A2K1YFR1"/>
<comment type="similarity">
    <text evidence="2">Belongs to the peptidase S8 family.</text>
</comment>
<feature type="domain" description="Inhibitor I9" evidence="7">
    <location>
        <begin position="2"/>
        <end position="64"/>
    </location>
</feature>
<keyword evidence="6" id="KW-0720">Serine protease</keyword>
<evidence type="ECO:0000256" key="5">
    <source>
        <dbReference type="ARBA" id="ARBA00022801"/>
    </source>
</evidence>
<protein>
    <recommendedName>
        <fullName evidence="7">Inhibitor I9 domain-containing protein</fullName>
    </recommendedName>
</protein>
<reference evidence="8 9" key="1">
    <citation type="journal article" date="2006" name="Science">
        <title>The genome of black cottonwood, Populus trichocarpa (Torr. &amp; Gray).</title>
        <authorList>
            <person name="Tuskan G.A."/>
            <person name="Difazio S."/>
            <person name="Jansson S."/>
            <person name="Bohlmann J."/>
            <person name="Grigoriev I."/>
            <person name="Hellsten U."/>
            <person name="Putnam N."/>
            <person name="Ralph S."/>
            <person name="Rombauts S."/>
            <person name="Salamov A."/>
            <person name="Schein J."/>
            <person name="Sterck L."/>
            <person name="Aerts A."/>
            <person name="Bhalerao R.R."/>
            <person name="Bhalerao R.P."/>
            <person name="Blaudez D."/>
            <person name="Boerjan W."/>
            <person name="Brun A."/>
            <person name="Brunner A."/>
            <person name="Busov V."/>
            <person name="Campbell M."/>
            <person name="Carlson J."/>
            <person name="Chalot M."/>
            <person name="Chapman J."/>
            <person name="Chen G.L."/>
            <person name="Cooper D."/>
            <person name="Coutinho P.M."/>
            <person name="Couturier J."/>
            <person name="Covert S."/>
            <person name="Cronk Q."/>
            <person name="Cunningham R."/>
            <person name="Davis J."/>
            <person name="Degroeve S."/>
            <person name="Dejardin A."/>
            <person name="Depamphilis C."/>
            <person name="Detter J."/>
            <person name="Dirks B."/>
            <person name="Dubchak I."/>
            <person name="Duplessis S."/>
            <person name="Ehlting J."/>
            <person name="Ellis B."/>
            <person name="Gendler K."/>
            <person name="Goodstein D."/>
            <person name="Gribskov M."/>
            <person name="Grimwood J."/>
            <person name="Groover A."/>
            <person name="Gunter L."/>
            <person name="Hamberger B."/>
            <person name="Heinze B."/>
            <person name="Helariutta Y."/>
            <person name="Henrissat B."/>
            <person name="Holligan D."/>
            <person name="Holt R."/>
            <person name="Huang W."/>
            <person name="Islam-Faridi N."/>
            <person name="Jones S."/>
            <person name="Jones-Rhoades M."/>
            <person name="Jorgensen R."/>
            <person name="Joshi C."/>
            <person name="Kangasjarvi J."/>
            <person name="Karlsson J."/>
            <person name="Kelleher C."/>
            <person name="Kirkpatrick R."/>
            <person name="Kirst M."/>
            <person name="Kohler A."/>
            <person name="Kalluri U."/>
            <person name="Larimer F."/>
            <person name="Leebens-Mack J."/>
            <person name="Leple J.C."/>
            <person name="Locascio P."/>
            <person name="Lou Y."/>
            <person name="Lucas S."/>
            <person name="Martin F."/>
            <person name="Montanini B."/>
            <person name="Napoli C."/>
            <person name="Nelson D.R."/>
            <person name="Nelson C."/>
            <person name="Nieminen K."/>
            <person name="Nilsson O."/>
            <person name="Pereda V."/>
            <person name="Peter G."/>
            <person name="Philippe R."/>
            <person name="Pilate G."/>
            <person name="Poliakov A."/>
            <person name="Razumovskaya J."/>
            <person name="Richardson P."/>
            <person name="Rinaldi C."/>
            <person name="Ritland K."/>
            <person name="Rouze P."/>
            <person name="Ryaboy D."/>
            <person name="Schmutz J."/>
            <person name="Schrader J."/>
            <person name="Segerman B."/>
            <person name="Shin H."/>
            <person name="Siddiqui A."/>
            <person name="Sterky F."/>
            <person name="Terry A."/>
            <person name="Tsai C.J."/>
            <person name="Uberbacher E."/>
            <person name="Unneberg P."/>
            <person name="Vahala J."/>
            <person name="Wall K."/>
            <person name="Wessler S."/>
            <person name="Yang G."/>
            <person name="Yin T."/>
            <person name="Douglas C."/>
            <person name="Marra M."/>
            <person name="Sandberg G."/>
            <person name="Van de Peer Y."/>
            <person name="Rokhsar D."/>
        </authorList>
    </citation>
    <scope>NUCLEOTIDE SEQUENCE [LARGE SCALE GENOMIC DNA]</scope>
    <source>
        <strain evidence="9">cv. Nisqually</strain>
    </source>
</reference>
<evidence type="ECO:0000256" key="4">
    <source>
        <dbReference type="ARBA" id="ARBA00022729"/>
    </source>
</evidence>
<sequence length="108" mass="12163">MTESYYDLLGSCLKSKEKAKEAIFYSYTSHINGFAATLEDDEVDQLSNRPEVVSVFPNEVNQLHTTRSWEFLGLERNGQIPADSIWLKARFGEDVIIGNLDTGNLTCV</sequence>
<evidence type="ECO:0000256" key="1">
    <source>
        <dbReference type="ARBA" id="ARBA00004613"/>
    </source>
</evidence>
<keyword evidence="3" id="KW-0645">Protease</keyword>
<keyword evidence="9" id="KW-1185">Reference proteome</keyword>
<dbReference type="Proteomes" id="UP000006729">
    <property type="component" value="Chromosome 11"/>
</dbReference>
<dbReference type="GO" id="GO:0005576">
    <property type="term" value="C:extracellular region"/>
    <property type="evidence" value="ECO:0007669"/>
    <property type="project" value="UniProtKB-SubCell"/>
</dbReference>
<dbReference type="InterPro" id="IPR037045">
    <property type="entry name" value="S8pro/Inhibitor_I9_sf"/>
</dbReference>
<dbReference type="GO" id="GO:0006508">
    <property type="term" value="P:proteolysis"/>
    <property type="evidence" value="ECO:0007669"/>
    <property type="project" value="UniProtKB-KW"/>
</dbReference>
<evidence type="ECO:0000259" key="7">
    <source>
        <dbReference type="Pfam" id="PF05922"/>
    </source>
</evidence>
<comment type="subcellular location">
    <subcellularLocation>
        <location evidence="1">Secreted</location>
    </subcellularLocation>
</comment>
<keyword evidence="4" id="KW-0732">Signal</keyword>
<dbReference type="EMBL" id="CM009300">
    <property type="protein sequence ID" value="PNT11869.1"/>
    <property type="molecule type" value="Genomic_DNA"/>
</dbReference>